<keyword evidence="4" id="KW-1185">Reference proteome</keyword>
<organism evidence="3 4">
    <name type="scientific">Rufibacter tibetensis</name>
    <dbReference type="NCBI Taxonomy" id="512763"/>
    <lineage>
        <taxon>Bacteria</taxon>
        <taxon>Pseudomonadati</taxon>
        <taxon>Bacteroidota</taxon>
        <taxon>Cytophagia</taxon>
        <taxon>Cytophagales</taxon>
        <taxon>Hymenobacteraceae</taxon>
        <taxon>Rufibacter</taxon>
    </lineage>
</organism>
<feature type="chain" id="PRO_5006042983" description="DUF4134 domain-containing protein" evidence="2">
    <location>
        <begin position="20"/>
        <end position="147"/>
    </location>
</feature>
<sequence length="147" mass="15804">MKKIFLALILLTLVNTCYSQTPVLPNQETPKGTKEYYLHKSKANKTRGLILTAGGALLIGTAFYIAVDESLESLGTLGQDEYDNTIPDILAYTGLGAVIGGTISLISASHKKKKARSLAIIQQQVPLPLQGTSMTKAVPTVGIKFHF</sequence>
<dbReference type="EMBL" id="CP012643">
    <property type="protein sequence ID" value="ALI98662.1"/>
    <property type="molecule type" value="Genomic_DNA"/>
</dbReference>
<dbReference type="OrthoDB" id="1446008at2"/>
<name>A0A0P0CWB8_9BACT</name>
<dbReference type="PATRIC" id="fig|512763.3.peg.1413"/>
<dbReference type="Proteomes" id="UP000061382">
    <property type="component" value="Chromosome"/>
</dbReference>
<protein>
    <recommendedName>
        <fullName evidence="5">DUF4134 domain-containing protein</fullName>
    </recommendedName>
</protein>
<evidence type="ECO:0000313" key="4">
    <source>
        <dbReference type="Proteomes" id="UP000061382"/>
    </source>
</evidence>
<dbReference type="RefSeq" id="WP_062543066.1">
    <property type="nucleotide sequence ID" value="NZ_CP012643.1"/>
</dbReference>
<dbReference type="STRING" id="512763.DC20_06390"/>
<feature type="signal peptide" evidence="2">
    <location>
        <begin position="1"/>
        <end position="19"/>
    </location>
</feature>
<feature type="transmembrane region" description="Helical" evidence="1">
    <location>
        <begin position="89"/>
        <end position="108"/>
    </location>
</feature>
<keyword evidence="1" id="KW-0472">Membrane</keyword>
<dbReference type="AlphaFoldDB" id="A0A0P0CWB8"/>
<keyword evidence="1" id="KW-0812">Transmembrane</keyword>
<keyword evidence="1" id="KW-1133">Transmembrane helix</keyword>
<dbReference type="KEGG" id="rti:DC20_06390"/>
<reference evidence="3 4" key="1">
    <citation type="submission" date="2015-08" db="EMBL/GenBank/DDBJ databases">
        <title>Complete genome sequence of Rufibacter tibetensis strain 1351t, a radiation-resistant bacterium from tibet plateau.</title>
        <authorList>
            <person name="Dai J."/>
        </authorList>
    </citation>
    <scope>NUCLEOTIDE SEQUENCE [LARGE SCALE GENOMIC DNA]</scope>
    <source>
        <strain evidence="3 4">1351</strain>
    </source>
</reference>
<proteinExistence type="predicted"/>
<evidence type="ECO:0000256" key="1">
    <source>
        <dbReference type="SAM" id="Phobius"/>
    </source>
</evidence>
<accession>A0A0P0CWB8</accession>
<evidence type="ECO:0008006" key="5">
    <source>
        <dbReference type="Google" id="ProtNLM"/>
    </source>
</evidence>
<evidence type="ECO:0000256" key="2">
    <source>
        <dbReference type="SAM" id="SignalP"/>
    </source>
</evidence>
<gene>
    <name evidence="3" type="ORF">DC20_06390</name>
</gene>
<evidence type="ECO:0000313" key="3">
    <source>
        <dbReference type="EMBL" id="ALI98662.1"/>
    </source>
</evidence>
<keyword evidence="2" id="KW-0732">Signal</keyword>